<dbReference type="EMBL" id="JAAGVY010000027">
    <property type="protein sequence ID" value="NEN24512.1"/>
    <property type="molecule type" value="Genomic_DNA"/>
</dbReference>
<dbReference type="PANTHER" id="PTHR42756:SF1">
    <property type="entry name" value="TRANSCRIPTIONAL REPRESSOR OF EMRAB OPERON"/>
    <property type="match status" value="1"/>
</dbReference>
<keyword evidence="2" id="KW-0238">DNA-binding</keyword>
<evidence type="ECO:0000313" key="6">
    <source>
        <dbReference type="Proteomes" id="UP000486602"/>
    </source>
</evidence>
<evidence type="ECO:0000256" key="3">
    <source>
        <dbReference type="ARBA" id="ARBA00023163"/>
    </source>
</evidence>
<keyword evidence="3" id="KW-0804">Transcription</keyword>
<dbReference type="InterPro" id="IPR036388">
    <property type="entry name" value="WH-like_DNA-bd_sf"/>
</dbReference>
<dbReference type="InterPro" id="IPR036390">
    <property type="entry name" value="WH_DNA-bd_sf"/>
</dbReference>
<reference evidence="5 6" key="1">
    <citation type="submission" date="2020-02" db="EMBL/GenBank/DDBJ databases">
        <title>Out from the shadows clarifying the taxonomy of the family Cryomorphaceae and related taxa by utilizing the GTDB taxonomic framework.</title>
        <authorList>
            <person name="Bowman J.P."/>
        </authorList>
    </citation>
    <scope>NUCLEOTIDE SEQUENCE [LARGE SCALE GENOMIC DNA]</scope>
    <source>
        <strain evidence="5 6">QSSC 1-22</strain>
    </source>
</reference>
<dbReference type="AlphaFoldDB" id="A0A7K3WUE1"/>
<dbReference type="GO" id="GO:0003677">
    <property type="term" value="F:DNA binding"/>
    <property type="evidence" value="ECO:0007669"/>
    <property type="project" value="UniProtKB-KW"/>
</dbReference>
<dbReference type="PANTHER" id="PTHR42756">
    <property type="entry name" value="TRANSCRIPTIONAL REGULATOR, MARR"/>
    <property type="match status" value="1"/>
</dbReference>
<evidence type="ECO:0000259" key="4">
    <source>
        <dbReference type="PROSITE" id="PS50995"/>
    </source>
</evidence>
<name>A0A7K3WUE1_9FLAO</name>
<dbReference type="InterPro" id="IPR023187">
    <property type="entry name" value="Tscrpt_reg_MarR-type_CS"/>
</dbReference>
<evidence type="ECO:0000256" key="2">
    <source>
        <dbReference type="ARBA" id="ARBA00023125"/>
    </source>
</evidence>
<dbReference type="SMART" id="SM00347">
    <property type="entry name" value="HTH_MARR"/>
    <property type="match status" value="1"/>
</dbReference>
<dbReference type="Gene3D" id="1.10.10.10">
    <property type="entry name" value="Winged helix-like DNA-binding domain superfamily/Winged helix DNA-binding domain"/>
    <property type="match status" value="1"/>
</dbReference>
<gene>
    <name evidence="5" type="ORF">G3O08_13475</name>
</gene>
<dbReference type="PRINTS" id="PR00598">
    <property type="entry name" value="HTHMARR"/>
</dbReference>
<dbReference type="Proteomes" id="UP000486602">
    <property type="component" value="Unassembled WGS sequence"/>
</dbReference>
<keyword evidence="1" id="KW-0805">Transcription regulation</keyword>
<sequence length="151" mass="17659">MKPEETIDFHLRWLWQKIMRLYNVEAAKFTGTMSVGYILLNIDKEGTPSTKLGPKMGIESRSLTRTLKTMEEKGLISRTQSENDGRLVLIHLTEEGKKYRDTSREVVLRLNAYLQSNIEPEKLKTFFEVATQMNELLEEKTIFSDKKMRTR</sequence>
<accession>A0A7K3WUE1</accession>
<dbReference type="Pfam" id="PF01047">
    <property type="entry name" value="MarR"/>
    <property type="match status" value="1"/>
</dbReference>
<dbReference type="PROSITE" id="PS01117">
    <property type="entry name" value="HTH_MARR_1"/>
    <property type="match status" value="1"/>
</dbReference>
<comment type="caution">
    <text evidence="5">The sequence shown here is derived from an EMBL/GenBank/DDBJ whole genome shotgun (WGS) entry which is preliminary data.</text>
</comment>
<proteinExistence type="predicted"/>
<keyword evidence="6" id="KW-1185">Reference proteome</keyword>
<dbReference type="InterPro" id="IPR000835">
    <property type="entry name" value="HTH_MarR-typ"/>
</dbReference>
<dbReference type="RefSeq" id="WP_163285905.1">
    <property type="nucleotide sequence ID" value="NZ_JAAGVY010000027.1"/>
</dbReference>
<evidence type="ECO:0000256" key="1">
    <source>
        <dbReference type="ARBA" id="ARBA00023015"/>
    </source>
</evidence>
<dbReference type="GO" id="GO:0003700">
    <property type="term" value="F:DNA-binding transcription factor activity"/>
    <property type="evidence" value="ECO:0007669"/>
    <property type="project" value="InterPro"/>
</dbReference>
<evidence type="ECO:0000313" key="5">
    <source>
        <dbReference type="EMBL" id="NEN24512.1"/>
    </source>
</evidence>
<dbReference type="SUPFAM" id="SSF46785">
    <property type="entry name" value="Winged helix' DNA-binding domain"/>
    <property type="match status" value="1"/>
</dbReference>
<protein>
    <submittedName>
        <fullName evidence="5">MarR family transcriptional regulator</fullName>
    </submittedName>
</protein>
<organism evidence="5 6">
    <name type="scientific">Cryomorpha ignava</name>
    <dbReference type="NCBI Taxonomy" id="101383"/>
    <lineage>
        <taxon>Bacteria</taxon>
        <taxon>Pseudomonadati</taxon>
        <taxon>Bacteroidota</taxon>
        <taxon>Flavobacteriia</taxon>
        <taxon>Flavobacteriales</taxon>
        <taxon>Cryomorphaceae</taxon>
        <taxon>Cryomorpha</taxon>
    </lineage>
</organism>
<feature type="domain" description="HTH marR-type" evidence="4">
    <location>
        <begin position="1"/>
        <end position="135"/>
    </location>
</feature>
<dbReference type="PROSITE" id="PS50995">
    <property type="entry name" value="HTH_MARR_2"/>
    <property type="match status" value="1"/>
</dbReference>